<gene>
    <name evidence="2" type="ORF">FVE85_3939</name>
</gene>
<evidence type="ECO:0000313" key="2">
    <source>
        <dbReference type="EMBL" id="KAA8493964.1"/>
    </source>
</evidence>
<feature type="compositionally biased region" description="Basic and acidic residues" evidence="1">
    <location>
        <begin position="133"/>
        <end position="151"/>
    </location>
</feature>
<dbReference type="Pfam" id="PF04910">
    <property type="entry name" value="Tcf25"/>
    <property type="match status" value="1"/>
</dbReference>
<feature type="compositionally biased region" description="Basic residues" evidence="1">
    <location>
        <begin position="173"/>
        <end position="188"/>
    </location>
</feature>
<sequence>MRACRAGHVDACVGGSSGGEASGRVRSVEKRLVVELCEAGAMSRRAIRALEESRRAASLVRESDAAVAGGTTPHLASSDAHAGEQVHALLQSPPASAAGSSCDDDCARPRTSMFDVLAQGEDDSNEEGEEHDAEGSVRCREASGKDADQETFHSAVPQAASLSSPAGRGTKQASKKKSKKTKARKKPNRTGGSLDDLDALASMIEEATPSAHTHASVNGLSLIDASMDDYHLYMSKREAADHEFVAEVQRLYRDMYTAVFPSAASSQPQESGAGGALTPAEERIHFLRVDPPKLSCDYELKRIFGAQAVHAVRAQNTADDSAAQMRLQQGRARGSGRRRGGGRVGSLFFNPRETWPRAAPGLSMVLDTDAKDRTGQLSYFRYDRGGAYKQVHQTYLQVVRAHDPNELVHLISRFPTHIESLLQLSEVYRQMGELDRAAEFVERALYVLEGCWPISFKPFQGSCRLRYEVQENRALFVALFRNHQLVSRRGLNHTALEVTKLLWNLDPVRDPMGCALFLDTYALLSQELMTLIDVYTKFSPIRLDLIPSFRLSCALALHRSKVLEGKIASVSSAEAFAVETLLAFPMMLHPLLNTLAPDHERTRALLTGKGLSSLFAFDPYEDGRFVIFDRIARVYASVSKRAWQQTQAESPLCSDVEWLMSCAERAESLAKTEQATSGSMLAAQNLRNAANEYVKANALFAEVYVSDILEAGSNQLPANLMAGLDNAPIGVVRENTNPANDANTTGTTLRSLEAFFRSFMPGFAAVDVQTDLRADGATGRPTATEMAAALEGNEDLTRRFMQIWEQLQMLRLDGGAELDHEEGDQDDE</sequence>
<dbReference type="OrthoDB" id="4490at2759"/>
<comment type="caution">
    <text evidence="2">The sequence shown here is derived from an EMBL/GenBank/DDBJ whole genome shotgun (WGS) entry which is preliminary data.</text>
</comment>
<feature type="compositionally biased region" description="Acidic residues" evidence="1">
    <location>
        <begin position="120"/>
        <end position="132"/>
    </location>
</feature>
<keyword evidence="3" id="KW-1185">Reference proteome</keyword>
<dbReference type="InterPro" id="IPR006994">
    <property type="entry name" value="TCF25/Rqc1"/>
</dbReference>
<dbReference type="Proteomes" id="UP000324585">
    <property type="component" value="Unassembled WGS sequence"/>
</dbReference>
<accession>A0A5J4YTD9</accession>
<name>A0A5J4YTD9_PORPP</name>
<feature type="region of interest" description="Disordered" evidence="1">
    <location>
        <begin position="120"/>
        <end position="195"/>
    </location>
</feature>
<proteinExistence type="predicted"/>
<feature type="region of interest" description="Disordered" evidence="1">
    <location>
        <begin position="61"/>
        <end position="83"/>
    </location>
</feature>
<reference evidence="3" key="1">
    <citation type="journal article" date="2019" name="Nat. Commun.">
        <title>Expansion of phycobilisome linker gene families in mesophilic red algae.</title>
        <authorList>
            <person name="Lee J."/>
            <person name="Kim D."/>
            <person name="Bhattacharya D."/>
            <person name="Yoon H.S."/>
        </authorList>
    </citation>
    <scope>NUCLEOTIDE SEQUENCE [LARGE SCALE GENOMIC DNA]</scope>
    <source>
        <strain evidence="3">CCMP 1328</strain>
    </source>
</reference>
<evidence type="ECO:0000256" key="1">
    <source>
        <dbReference type="SAM" id="MobiDB-lite"/>
    </source>
</evidence>
<dbReference type="EMBL" id="VRMN01000005">
    <property type="protein sequence ID" value="KAA8493964.1"/>
    <property type="molecule type" value="Genomic_DNA"/>
</dbReference>
<evidence type="ECO:0000313" key="3">
    <source>
        <dbReference type="Proteomes" id="UP000324585"/>
    </source>
</evidence>
<dbReference type="PANTHER" id="PTHR22684:SF0">
    <property type="entry name" value="RIBOSOME QUALITY CONTROL COMPLEX SUBUNIT TCF25"/>
    <property type="match status" value="1"/>
</dbReference>
<organism evidence="2 3">
    <name type="scientific">Porphyridium purpureum</name>
    <name type="common">Red alga</name>
    <name type="synonym">Porphyridium cruentum</name>
    <dbReference type="NCBI Taxonomy" id="35688"/>
    <lineage>
        <taxon>Eukaryota</taxon>
        <taxon>Rhodophyta</taxon>
        <taxon>Bangiophyceae</taxon>
        <taxon>Porphyridiales</taxon>
        <taxon>Porphyridiaceae</taxon>
        <taxon>Porphyridium</taxon>
    </lineage>
</organism>
<dbReference type="PANTHER" id="PTHR22684">
    <property type="entry name" value="NULP1-RELATED"/>
    <property type="match status" value="1"/>
</dbReference>
<dbReference type="GO" id="GO:1990112">
    <property type="term" value="C:RQC complex"/>
    <property type="evidence" value="ECO:0007669"/>
    <property type="project" value="TreeGrafter"/>
</dbReference>
<dbReference type="AlphaFoldDB" id="A0A5J4YTD9"/>
<protein>
    <submittedName>
        <fullName evidence="2">Transcription factor 25</fullName>
    </submittedName>
</protein>